<dbReference type="AlphaFoldDB" id="A0A6A6E7T5"/>
<sequence>MFLLARLYIDSLLDKRTKAKVQCVLKNLSKGSEALNDAYSEAIVRIDRQLPEDSALAKRVLSWITYAQRPLTTGELCHALAVELGEENLNYDNIPDVEDIVSVCAGLVTVDEESNVIRLVHYTTQEYSEQIREKWNPSAQYDISSTCITYLCFNTFRTGSCLSDTEFER</sequence>
<dbReference type="PANTHER" id="PTHR10039">
    <property type="entry name" value="AMELOGENIN"/>
    <property type="match status" value="1"/>
</dbReference>
<name>A0A6A6E7T5_9PEZI</name>
<dbReference type="InterPro" id="IPR054471">
    <property type="entry name" value="GPIID_WHD"/>
</dbReference>
<dbReference type="EMBL" id="ML994629">
    <property type="protein sequence ID" value="KAF2186639.1"/>
    <property type="molecule type" value="Genomic_DNA"/>
</dbReference>
<dbReference type="OrthoDB" id="195446at2759"/>
<dbReference type="Proteomes" id="UP000800200">
    <property type="component" value="Unassembled WGS sequence"/>
</dbReference>
<organism evidence="2 3">
    <name type="scientific">Zopfia rhizophila CBS 207.26</name>
    <dbReference type="NCBI Taxonomy" id="1314779"/>
    <lineage>
        <taxon>Eukaryota</taxon>
        <taxon>Fungi</taxon>
        <taxon>Dikarya</taxon>
        <taxon>Ascomycota</taxon>
        <taxon>Pezizomycotina</taxon>
        <taxon>Dothideomycetes</taxon>
        <taxon>Dothideomycetes incertae sedis</taxon>
        <taxon>Zopfiaceae</taxon>
        <taxon>Zopfia</taxon>
    </lineage>
</organism>
<keyword evidence="3" id="KW-1185">Reference proteome</keyword>
<evidence type="ECO:0000313" key="3">
    <source>
        <dbReference type="Proteomes" id="UP000800200"/>
    </source>
</evidence>
<dbReference type="Pfam" id="PF22939">
    <property type="entry name" value="WHD_GPIID"/>
    <property type="match status" value="1"/>
</dbReference>
<evidence type="ECO:0000259" key="1">
    <source>
        <dbReference type="Pfam" id="PF22939"/>
    </source>
</evidence>
<proteinExistence type="predicted"/>
<accession>A0A6A6E7T5</accession>
<reference evidence="2" key="1">
    <citation type="journal article" date="2020" name="Stud. Mycol.">
        <title>101 Dothideomycetes genomes: a test case for predicting lifestyles and emergence of pathogens.</title>
        <authorList>
            <person name="Haridas S."/>
            <person name="Albert R."/>
            <person name="Binder M."/>
            <person name="Bloem J."/>
            <person name="Labutti K."/>
            <person name="Salamov A."/>
            <person name="Andreopoulos B."/>
            <person name="Baker S."/>
            <person name="Barry K."/>
            <person name="Bills G."/>
            <person name="Bluhm B."/>
            <person name="Cannon C."/>
            <person name="Castanera R."/>
            <person name="Culley D."/>
            <person name="Daum C."/>
            <person name="Ezra D."/>
            <person name="Gonzalez J."/>
            <person name="Henrissat B."/>
            <person name="Kuo A."/>
            <person name="Liang C."/>
            <person name="Lipzen A."/>
            <person name="Lutzoni F."/>
            <person name="Magnuson J."/>
            <person name="Mondo S."/>
            <person name="Nolan M."/>
            <person name="Ohm R."/>
            <person name="Pangilinan J."/>
            <person name="Park H.-J."/>
            <person name="Ramirez L."/>
            <person name="Alfaro M."/>
            <person name="Sun H."/>
            <person name="Tritt A."/>
            <person name="Yoshinaga Y."/>
            <person name="Zwiers L.-H."/>
            <person name="Turgeon B."/>
            <person name="Goodwin S."/>
            <person name="Spatafora J."/>
            <person name="Crous P."/>
            <person name="Grigoriev I."/>
        </authorList>
    </citation>
    <scope>NUCLEOTIDE SEQUENCE</scope>
    <source>
        <strain evidence="2">CBS 207.26</strain>
    </source>
</reference>
<dbReference type="PANTHER" id="PTHR10039:SF15">
    <property type="entry name" value="NACHT DOMAIN-CONTAINING PROTEIN"/>
    <property type="match status" value="1"/>
</dbReference>
<feature type="domain" description="GPI inositol-deacylase winged helix" evidence="1">
    <location>
        <begin position="55"/>
        <end position="127"/>
    </location>
</feature>
<gene>
    <name evidence="2" type="ORF">K469DRAFT_775557</name>
</gene>
<evidence type="ECO:0000313" key="2">
    <source>
        <dbReference type="EMBL" id="KAF2186639.1"/>
    </source>
</evidence>
<protein>
    <submittedName>
        <fullName evidence="2">Ankyrin repeat protein</fullName>
    </submittedName>
</protein>